<dbReference type="OrthoDB" id="9811841at2"/>
<sequence>MTRKTSAEGERRQESAERLARPLIRLAILVGLGTSYVGQAGDYHEIEDRTLMGILRALGFDRFDDESIERSIKSVLDSRHSRLLAPTVLHTVGREDRVVVNTGILQIPQASITLENGQPYKASLLPGPGDGSLAYDLDGRFVSTASIIVPADLPMGYHTLHVTVGERTQDATLISAPASFGRVEDLKESQLWGWATQLYSIRSRGSWGIGDFEDLRLMLSQAKAKTGADFLQLNPVHAAEPVPPLTPSPYLPASRSFVNFCYIRPEAVEEYASLDEQTRQEIARLHESVAGLNEDPKLLNRDAMWGAKMRALWLLFKAPRSQARQAGFDRYKALHGQELDAYASWCLCYDKWGSPKPASMGWERTMCLESPEVEGLRRKFPSTYEFYKWMTWVAYEQLEGAQGAALESGMKIGILSDMAVGVHPAGADVWGHPDRFARGVSVGAPPDHFNQQGQDWSQPPLNPLSLGETGYQAYRDLIHGMVSCAGALRIDHILGLFRLWWIPQGMGAKEGAYVYYDSEMLLGILAIEATRAKALIVGEDLGVVPDYVADSLKRHGILGCCVEWFERSGDHFNPPSSWRTCALASVNTHDMPPAAGYLKYEHVKIREGLGLLAESDGQFRADAVAEHNQMLTMLMDQGFLDPRTPDDEDGNIQQIVEAQYRALTASPCMLLAVSLVDGVGEDRAQNQPGTNNEYPNWRIPMADDHGQVVLADEVFDRPRVQSLARVMQEGLGR</sequence>
<dbReference type="GO" id="GO:0004134">
    <property type="term" value="F:4-alpha-glucanotransferase activity"/>
    <property type="evidence" value="ECO:0007669"/>
    <property type="project" value="UniProtKB-EC"/>
</dbReference>
<dbReference type="InterPro" id="IPR003385">
    <property type="entry name" value="Glyco_hydro_77"/>
</dbReference>
<organism evidence="12 13">
    <name type="scientific">Bifidobacterium aemilianum</name>
    <dbReference type="NCBI Taxonomy" id="2493120"/>
    <lineage>
        <taxon>Bacteria</taxon>
        <taxon>Bacillati</taxon>
        <taxon>Actinomycetota</taxon>
        <taxon>Actinomycetes</taxon>
        <taxon>Bifidobacteriales</taxon>
        <taxon>Bifidobacteriaceae</taxon>
        <taxon>Bifidobacterium</taxon>
    </lineage>
</organism>
<gene>
    <name evidence="12" type="primary">malQ</name>
    <name evidence="12" type="ORF">CRD60_06170</name>
</gene>
<evidence type="ECO:0000256" key="10">
    <source>
        <dbReference type="RuleBase" id="RU361207"/>
    </source>
</evidence>
<evidence type="ECO:0000256" key="5">
    <source>
        <dbReference type="ARBA" id="ARBA00022676"/>
    </source>
</evidence>
<dbReference type="Pfam" id="PF21226">
    <property type="entry name" value="MalQ_N"/>
    <property type="match status" value="1"/>
</dbReference>
<evidence type="ECO:0000259" key="11">
    <source>
        <dbReference type="Pfam" id="PF21226"/>
    </source>
</evidence>
<dbReference type="PANTHER" id="PTHR32438:SF5">
    <property type="entry name" value="4-ALPHA-GLUCANOTRANSFERASE DPE1, CHLOROPLASTIC_AMYLOPLASTIC"/>
    <property type="match status" value="1"/>
</dbReference>
<dbReference type="RefSeq" id="WP_113860417.1">
    <property type="nucleotide sequence ID" value="NZ_PDCG01000005.1"/>
</dbReference>
<comment type="caution">
    <text evidence="12">The sequence shown here is derived from an EMBL/GenBank/DDBJ whole genome shotgun (WGS) entry which is preliminary data.</text>
</comment>
<dbReference type="Proteomes" id="UP000252530">
    <property type="component" value="Unassembled WGS sequence"/>
</dbReference>
<keyword evidence="5 10" id="KW-0328">Glycosyltransferase</keyword>
<comment type="similarity">
    <text evidence="2 10">Belongs to the disproportionating enzyme family.</text>
</comment>
<keyword evidence="6 10" id="KW-0808">Transferase</keyword>
<evidence type="ECO:0000313" key="13">
    <source>
        <dbReference type="Proteomes" id="UP000252530"/>
    </source>
</evidence>
<evidence type="ECO:0000313" key="12">
    <source>
        <dbReference type="EMBL" id="RBP97576.1"/>
    </source>
</evidence>
<dbReference type="Pfam" id="PF02446">
    <property type="entry name" value="Glyco_hydro_77"/>
    <property type="match status" value="1"/>
</dbReference>
<keyword evidence="13" id="KW-1185">Reference proteome</keyword>
<comment type="catalytic activity">
    <reaction evidence="1 10">
        <text>Transfers a segment of a (1-&gt;4)-alpha-D-glucan to a new position in an acceptor, which may be glucose or a (1-&gt;4)-alpha-D-glucan.</text>
        <dbReference type="EC" id="2.4.1.25"/>
    </reaction>
</comment>
<evidence type="ECO:0000256" key="6">
    <source>
        <dbReference type="ARBA" id="ARBA00022679"/>
    </source>
</evidence>
<evidence type="ECO:0000256" key="1">
    <source>
        <dbReference type="ARBA" id="ARBA00000439"/>
    </source>
</evidence>
<evidence type="ECO:0000256" key="8">
    <source>
        <dbReference type="ARBA" id="ARBA00031423"/>
    </source>
</evidence>
<dbReference type="EC" id="2.4.1.25" evidence="3 10"/>
<dbReference type="SUPFAM" id="SSF51445">
    <property type="entry name" value="(Trans)glycosidases"/>
    <property type="match status" value="1"/>
</dbReference>
<dbReference type="AlphaFoldDB" id="A0A366K762"/>
<proteinExistence type="inferred from homology"/>
<evidence type="ECO:0000256" key="2">
    <source>
        <dbReference type="ARBA" id="ARBA00005684"/>
    </source>
</evidence>
<dbReference type="GO" id="GO:0005975">
    <property type="term" value="P:carbohydrate metabolic process"/>
    <property type="evidence" value="ECO:0007669"/>
    <property type="project" value="InterPro"/>
</dbReference>
<evidence type="ECO:0000256" key="4">
    <source>
        <dbReference type="ARBA" id="ARBA00020295"/>
    </source>
</evidence>
<dbReference type="InterPro" id="IPR048458">
    <property type="entry name" value="MalQ_N"/>
</dbReference>
<evidence type="ECO:0000256" key="3">
    <source>
        <dbReference type="ARBA" id="ARBA00012560"/>
    </source>
</evidence>
<accession>A0A366K762</accession>
<protein>
    <recommendedName>
        <fullName evidence="4 10">4-alpha-glucanotransferase</fullName>
        <ecNumber evidence="3 10">2.4.1.25</ecNumber>
    </recommendedName>
    <alternativeName>
        <fullName evidence="8 10">Amylomaltase</fullName>
    </alternativeName>
    <alternativeName>
        <fullName evidence="9 10">Disproportionating enzyme</fullName>
    </alternativeName>
</protein>
<evidence type="ECO:0000256" key="9">
    <source>
        <dbReference type="ARBA" id="ARBA00031501"/>
    </source>
</evidence>
<dbReference type="EMBL" id="PDCG01000005">
    <property type="protein sequence ID" value="RBP97576.1"/>
    <property type="molecule type" value="Genomic_DNA"/>
</dbReference>
<reference evidence="12 13" key="1">
    <citation type="submission" date="2017-10" db="EMBL/GenBank/DDBJ databases">
        <title>Bifidobacterium xylocopum sp. nov. and Bifidobacterium aemilianum sp. nov., from the carpenter bee (Xylocopa violacea) digestive tract.</title>
        <authorList>
            <person name="Alberoni D."/>
            <person name="Baffoni L."/>
            <person name="Di Gioia D."/>
            <person name="Gaggia F."/>
            <person name="Biavati B."/>
        </authorList>
    </citation>
    <scope>NUCLEOTIDE SEQUENCE [LARGE SCALE GENOMIC DNA]</scope>
    <source>
        <strain evidence="12 13">XV10</strain>
    </source>
</reference>
<dbReference type="NCBIfam" id="TIGR00217">
    <property type="entry name" value="malQ"/>
    <property type="match status" value="1"/>
</dbReference>
<dbReference type="Gene3D" id="3.20.20.80">
    <property type="entry name" value="Glycosidases"/>
    <property type="match status" value="1"/>
</dbReference>
<feature type="domain" description="MalQ N-terminal beta-sandwich" evidence="11">
    <location>
        <begin position="84"/>
        <end position="177"/>
    </location>
</feature>
<name>A0A366K762_9BIFI</name>
<dbReference type="PANTHER" id="PTHR32438">
    <property type="entry name" value="4-ALPHA-GLUCANOTRANSFERASE DPE1, CHLOROPLASTIC/AMYLOPLASTIC"/>
    <property type="match status" value="1"/>
</dbReference>
<evidence type="ECO:0000256" key="7">
    <source>
        <dbReference type="ARBA" id="ARBA00023277"/>
    </source>
</evidence>
<dbReference type="InterPro" id="IPR017853">
    <property type="entry name" value="GH"/>
</dbReference>
<keyword evidence="7 10" id="KW-0119">Carbohydrate metabolism</keyword>